<keyword evidence="2" id="KW-0186">Copper</keyword>
<evidence type="ECO:0000256" key="1">
    <source>
        <dbReference type="ARBA" id="ARBA00010996"/>
    </source>
</evidence>
<organism evidence="4 5">
    <name type="scientific">Archangium minus</name>
    <dbReference type="NCBI Taxonomy" id="83450"/>
    <lineage>
        <taxon>Bacteria</taxon>
        <taxon>Pseudomonadati</taxon>
        <taxon>Myxococcota</taxon>
        <taxon>Myxococcia</taxon>
        <taxon>Myxococcales</taxon>
        <taxon>Cystobacterineae</taxon>
        <taxon>Archangiaceae</taxon>
        <taxon>Archangium</taxon>
    </lineage>
</organism>
<dbReference type="EMBL" id="CP043494">
    <property type="protein sequence ID" value="WNG53065.1"/>
    <property type="molecule type" value="Genomic_DNA"/>
</dbReference>
<evidence type="ECO:0000256" key="2">
    <source>
        <dbReference type="ARBA" id="ARBA00023008"/>
    </source>
</evidence>
<evidence type="ECO:0000313" key="4">
    <source>
        <dbReference type="EMBL" id="WNG53065.1"/>
    </source>
</evidence>
<dbReference type="PANTHER" id="PTHR12151:SF25">
    <property type="entry name" value="LINALOOL DEHYDRATASE_ISOMERASE DOMAIN-CONTAINING PROTEIN"/>
    <property type="match status" value="1"/>
</dbReference>
<evidence type="ECO:0000259" key="3">
    <source>
        <dbReference type="PROSITE" id="PS51352"/>
    </source>
</evidence>
<dbReference type="PANTHER" id="PTHR12151">
    <property type="entry name" value="ELECTRON TRANSPORT PROTIN SCO1/SENC FAMILY MEMBER"/>
    <property type="match status" value="1"/>
</dbReference>
<dbReference type="PROSITE" id="PS51352">
    <property type="entry name" value="THIOREDOXIN_2"/>
    <property type="match status" value="1"/>
</dbReference>
<protein>
    <submittedName>
        <fullName evidence="4">SCO family protein</fullName>
    </submittedName>
</protein>
<dbReference type="SUPFAM" id="SSF52833">
    <property type="entry name" value="Thioredoxin-like"/>
    <property type="match status" value="1"/>
</dbReference>
<evidence type="ECO:0000313" key="5">
    <source>
        <dbReference type="Proteomes" id="UP001611383"/>
    </source>
</evidence>
<gene>
    <name evidence="4" type="ORF">F0U60_52250</name>
</gene>
<feature type="domain" description="Thioredoxin" evidence="3">
    <location>
        <begin position="12"/>
        <end position="180"/>
    </location>
</feature>
<dbReference type="CDD" id="cd02968">
    <property type="entry name" value="SCO"/>
    <property type="match status" value="1"/>
</dbReference>
<dbReference type="InterPro" id="IPR013766">
    <property type="entry name" value="Thioredoxin_domain"/>
</dbReference>
<dbReference type="Pfam" id="PF02630">
    <property type="entry name" value="SCO1-SenC"/>
    <property type="match status" value="1"/>
</dbReference>
<sequence length="183" mass="20615">MVGLLRPRQDSLERYGKLPAFSFTRQDGQPFGLKQLEGRPWVANFIFTRCPTICPVFTQKMARLQKQTADIGGELALVSFSVDPKYDTPERLTAYAARHGANPARWSFLTGDYEQLKGTVVGGFKMAMGREGGDEDDVASIFHGSHFVLVDRTGEIRGYYNSEHDDDVERLRHDAERLVRSGE</sequence>
<accession>A0ABY9XCE6</accession>
<proteinExistence type="inferred from homology"/>
<name>A0ABY9XCE6_9BACT</name>
<comment type="similarity">
    <text evidence="1">Belongs to the SCO1/2 family.</text>
</comment>
<dbReference type="InterPro" id="IPR003782">
    <property type="entry name" value="SCO1/SenC"/>
</dbReference>
<dbReference type="Gene3D" id="3.40.30.10">
    <property type="entry name" value="Glutaredoxin"/>
    <property type="match status" value="1"/>
</dbReference>
<dbReference type="InterPro" id="IPR036249">
    <property type="entry name" value="Thioredoxin-like_sf"/>
</dbReference>
<reference evidence="4 5" key="1">
    <citation type="submission" date="2019-08" db="EMBL/GenBank/DDBJ databases">
        <title>Archangium and Cystobacter genomes.</title>
        <authorList>
            <person name="Chen I.-C.K."/>
            <person name="Wielgoss S."/>
        </authorList>
    </citation>
    <scope>NUCLEOTIDE SEQUENCE [LARGE SCALE GENOMIC DNA]</scope>
    <source>
        <strain evidence="4 5">Cbm 6</strain>
    </source>
</reference>
<keyword evidence="5" id="KW-1185">Reference proteome</keyword>
<dbReference type="Proteomes" id="UP001611383">
    <property type="component" value="Chromosome"/>
</dbReference>